<feature type="domain" description="Glycosyltransferase 2-like" evidence="1">
    <location>
        <begin position="301"/>
        <end position="336"/>
    </location>
</feature>
<reference evidence="2" key="1">
    <citation type="journal article" date="2021" name="PeerJ">
        <title>Extensive microbial diversity within the chicken gut microbiome revealed by metagenomics and culture.</title>
        <authorList>
            <person name="Gilroy R."/>
            <person name="Ravi A."/>
            <person name="Getino M."/>
            <person name="Pursley I."/>
            <person name="Horton D.L."/>
            <person name="Alikhan N.F."/>
            <person name="Baker D."/>
            <person name="Gharbi K."/>
            <person name="Hall N."/>
            <person name="Watson M."/>
            <person name="Adriaenssens E.M."/>
            <person name="Foster-Nyarko E."/>
            <person name="Jarju S."/>
            <person name="Secka A."/>
            <person name="Antonio M."/>
            <person name="Oren A."/>
            <person name="Chaudhuri R.R."/>
            <person name="La Ragione R."/>
            <person name="Hildebrand F."/>
            <person name="Pallen M.J."/>
        </authorList>
    </citation>
    <scope>NUCLEOTIDE SEQUENCE</scope>
    <source>
        <strain evidence="2">ChiSxjej6B18-287</strain>
    </source>
</reference>
<evidence type="ECO:0000259" key="1">
    <source>
        <dbReference type="Pfam" id="PF00535"/>
    </source>
</evidence>
<accession>A0A9D2SJG1</accession>
<gene>
    <name evidence="2" type="ORF">H9935_07575</name>
</gene>
<keyword evidence="2" id="KW-0328">Glycosyltransferase</keyword>
<dbReference type="InterPro" id="IPR001173">
    <property type="entry name" value="Glyco_trans_2-like"/>
</dbReference>
<reference evidence="2" key="2">
    <citation type="submission" date="2021-04" db="EMBL/GenBank/DDBJ databases">
        <authorList>
            <person name="Gilroy R."/>
        </authorList>
    </citation>
    <scope>NUCLEOTIDE SEQUENCE</scope>
    <source>
        <strain evidence="2">ChiSxjej6B18-287</strain>
    </source>
</reference>
<evidence type="ECO:0000313" key="3">
    <source>
        <dbReference type="Proteomes" id="UP000823893"/>
    </source>
</evidence>
<feature type="non-terminal residue" evidence="2">
    <location>
        <position position="340"/>
    </location>
</feature>
<dbReference type="SUPFAM" id="SSF53448">
    <property type="entry name" value="Nucleotide-diphospho-sugar transferases"/>
    <property type="match status" value="1"/>
</dbReference>
<dbReference type="EMBL" id="DWWV01000097">
    <property type="protein sequence ID" value="HJC10663.1"/>
    <property type="molecule type" value="Genomic_DNA"/>
</dbReference>
<proteinExistence type="predicted"/>
<protein>
    <submittedName>
        <fullName evidence="2">Glycosyltransferase</fullName>
        <ecNumber evidence="2">2.4.-.-</ecNumber>
    </submittedName>
</protein>
<evidence type="ECO:0000313" key="2">
    <source>
        <dbReference type="EMBL" id="HJC10663.1"/>
    </source>
</evidence>
<comment type="caution">
    <text evidence="2">The sequence shown here is derived from an EMBL/GenBank/DDBJ whole genome shotgun (WGS) entry which is preliminary data.</text>
</comment>
<name>A0A9D2SJG1_9FIRM</name>
<dbReference type="Gene3D" id="3.90.550.10">
    <property type="entry name" value="Spore Coat Polysaccharide Biosynthesis Protein SpsA, Chain A"/>
    <property type="match status" value="1"/>
</dbReference>
<keyword evidence="2" id="KW-0808">Transferase</keyword>
<dbReference type="Proteomes" id="UP000823893">
    <property type="component" value="Unassembled WGS sequence"/>
</dbReference>
<dbReference type="AlphaFoldDB" id="A0A9D2SJG1"/>
<sequence>MKKIKFCVDQIVYKNIPGHRYIKINGWILSTETDTVQVFSVLNGKQIHHKRFAVERPDVQKKFKRKNVRLKCGFDIQIDLKETIPKEYVLYVKKNGVLQKLYKLGGSDFAEIEDTKSLTLNIDGIYIDKSHIVVNGWSVSQADRDVQYKVTDNLGNDVEVSLELRKRQDLYKLRLTDKKHILCGFKATFLYDKDKKYVFEATDTVDKKDVPLVPDELWKAHRYEARKGFIVQALKKAKVKNFYKVYKYIAENGVKGLRGYLIERINSTVKPYDEWFKEQQLTEKEIEAQKNKKFDYQPKISVIVPTYNTPMKFLREMIESLQNQTYANWELCIGDGSEGN</sequence>
<organism evidence="2 3">
    <name type="scientific">Candidatus Blautia merdigallinarum</name>
    <dbReference type="NCBI Taxonomy" id="2838495"/>
    <lineage>
        <taxon>Bacteria</taxon>
        <taxon>Bacillati</taxon>
        <taxon>Bacillota</taxon>
        <taxon>Clostridia</taxon>
        <taxon>Lachnospirales</taxon>
        <taxon>Lachnospiraceae</taxon>
        <taxon>Blautia</taxon>
    </lineage>
</organism>
<dbReference type="Pfam" id="PF00535">
    <property type="entry name" value="Glycos_transf_2"/>
    <property type="match status" value="1"/>
</dbReference>
<dbReference type="GO" id="GO:0016757">
    <property type="term" value="F:glycosyltransferase activity"/>
    <property type="evidence" value="ECO:0007669"/>
    <property type="project" value="UniProtKB-KW"/>
</dbReference>
<dbReference type="InterPro" id="IPR029044">
    <property type="entry name" value="Nucleotide-diphossugar_trans"/>
</dbReference>
<dbReference type="EC" id="2.4.-.-" evidence="2"/>